<keyword evidence="3" id="KW-0732">Signal</keyword>
<dbReference type="AlphaFoldDB" id="A0A5J5IIL0"/>
<dbReference type="Pfam" id="PF01055">
    <property type="entry name" value="Glyco_hydro_31_2nd"/>
    <property type="match status" value="1"/>
</dbReference>
<sequence length="947" mass="109639">MKTIATYFFIAFNLLSVSASYAQNARFEKLDNGVIIYFSNHETNSTRALQLVVVDKKIIHVIKSPELPLVADTSLMILKNSSKTQFFVTNTNDEVTLSTAELKATVSLETGLVTFEDSAGIRLLREDNNVKNFKPTVIDAGQSWQVQQSFITPEDEAFYGLGQHQQGLMNYKGNIITLLQNNTEVAIPFLVSNKNYGILWDNYSITTFGDGRSYEPLNHLRLFDANENAGSLSATYVLKMDSSKIITKRNEDSIAYDYLSDLKNFPASFELGKGMVMWNGFIQSPYSGLHKFSFRYGGYIKAWLNDSLCLNEWRQCWNPEMTIIPFVMEAGRKYHIKLEWIPDGGESYISCNWLRPANDEEKRHFMLRSESADNVGYYLVYGEKTDDIISGYRQLTGKAPIVPIWALGFWQSRERYKTQQEVISTLKEFRKRQIPIDNIVLDWQYWEPDQWGSQQFDSSRFPDPFGMIDSLHHLYHSHMMVSVWPKFYKGIANYDLMNNKGFLLTRNIEENRKDWLGYVSTFYDAFNPEAAKVFWSLVYNNLYRKGVDAFWMDAPEPDIHSNLNIEQRKELMFPNALGSATKYFNAYPLVNAKAVYEGQRSVAPNKRIFTLTRSAYAGSQRYAAAVWSGDIGSRWHDMKNQISAGVNFSMSGIPYWTMDAGGFAVEHRYENAKGDDLQEWKELMTRWYQFGAFCPLFRVHGQFPYREIFNVSSPGEDAYESMLYYDQLRYRLLPYIYSMAAKSYLDDYTIMRGLIMDFPNDKNVIDINDEYLFGNSFLINPVYERDAVSRKVYLPSGDGWYNLYDGKYFEGGQNINAPAPYMRMPVFVKEGSIIPFGPALQYTGEKKADTISLFIYTGKNASFILYEDDGTTYNYEKGKYATITFNYNEAGKELTIQNRQGNFQGMLQKRIFNIYWIKKDKPLELKFDKKYDKEIVYKGQKLSIRMN</sequence>
<keyword evidence="2" id="KW-0326">Glycosidase</keyword>
<dbReference type="SMART" id="SM00758">
    <property type="entry name" value="PA14"/>
    <property type="match status" value="1"/>
</dbReference>
<dbReference type="Pfam" id="PF17137">
    <property type="entry name" value="DUF5110"/>
    <property type="match status" value="1"/>
</dbReference>
<dbReference type="InterPro" id="IPR037524">
    <property type="entry name" value="PA14/GLEYA"/>
</dbReference>
<feature type="domain" description="PA14" evidence="4">
    <location>
        <begin position="227"/>
        <end position="367"/>
    </location>
</feature>
<keyword evidence="2" id="KW-0378">Hydrolase</keyword>
<dbReference type="InterPro" id="IPR013780">
    <property type="entry name" value="Glyco_hydro_b"/>
</dbReference>
<dbReference type="Pfam" id="PF07691">
    <property type="entry name" value="PA14"/>
    <property type="match status" value="1"/>
</dbReference>
<dbReference type="Pfam" id="PF13802">
    <property type="entry name" value="Gal_mutarotas_2"/>
    <property type="match status" value="1"/>
</dbReference>
<dbReference type="GO" id="GO:0005975">
    <property type="term" value="P:carbohydrate metabolic process"/>
    <property type="evidence" value="ECO:0007669"/>
    <property type="project" value="InterPro"/>
</dbReference>
<evidence type="ECO:0000256" key="2">
    <source>
        <dbReference type="RuleBase" id="RU361185"/>
    </source>
</evidence>
<protein>
    <submittedName>
        <fullName evidence="5">DUF5110 domain-containing protein</fullName>
    </submittedName>
</protein>
<evidence type="ECO:0000259" key="4">
    <source>
        <dbReference type="PROSITE" id="PS51820"/>
    </source>
</evidence>
<dbReference type="PANTHER" id="PTHR43863">
    <property type="entry name" value="HYDROLASE, PUTATIVE (AFU_ORTHOLOGUE AFUA_1G03140)-RELATED"/>
    <property type="match status" value="1"/>
</dbReference>
<dbReference type="SUPFAM" id="SSF74650">
    <property type="entry name" value="Galactose mutarotase-like"/>
    <property type="match status" value="1"/>
</dbReference>
<dbReference type="Gene3D" id="3.20.20.80">
    <property type="entry name" value="Glycosidases"/>
    <property type="match status" value="1"/>
</dbReference>
<dbReference type="CDD" id="cd06591">
    <property type="entry name" value="GH31_xylosidase_XylS"/>
    <property type="match status" value="1"/>
</dbReference>
<feature type="signal peptide" evidence="3">
    <location>
        <begin position="1"/>
        <end position="22"/>
    </location>
</feature>
<dbReference type="Gene3D" id="2.60.40.1760">
    <property type="entry name" value="glycosyl hydrolase (family 31)"/>
    <property type="match status" value="1"/>
</dbReference>
<dbReference type="Pfam" id="PF21365">
    <property type="entry name" value="Glyco_hydro_31_3rd"/>
    <property type="match status" value="1"/>
</dbReference>
<keyword evidence="6" id="KW-1185">Reference proteome</keyword>
<dbReference type="GO" id="GO:0004553">
    <property type="term" value="F:hydrolase activity, hydrolyzing O-glycosyl compounds"/>
    <property type="evidence" value="ECO:0007669"/>
    <property type="project" value="InterPro"/>
</dbReference>
<gene>
    <name evidence="5" type="ORF">FW778_15085</name>
</gene>
<dbReference type="CDD" id="cd14752">
    <property type="entry name" value="GH31_N"/>
    <property type="match status" value="1"/>
</dbReference>
<dbReference type="InterPro" id="IPR051816">
    <property type="entry name" value="Glycosyl_Hydrolase_31"/>
</dbReference>
<dbReference type="InterPro" id="IPR025887">
    <property type="entry name" value="Glyco_hydro_31_N_dom"/>
</dbReference>
<evidence type="ECO:0000313" key="6">
    <source>
        <dbReference type="Proteomes" id="UP000326903"/>
    </source>
</evidence>
<dbReference type="InterPro" id="IPR011658">
    <property type="entry name" value="PA14_dom"/>
</dbReference>
<evidence type="ECO:0000256" key="3">
    <source>
        <dbReference type="SAM" id="SignalP"/>
    </source>
</evidence>
<proteinExistence type="inferred from homology"/>
<dbReference type="InterPro" id="IPR048395">
    <property type="entry name" value="Glyco_hydro_31_C"/>
</dbReference>
<reference evidence="5 6" key="1">
    <citation type="submission" date="2019-09" db="EMBL/GenBank/DDBJ databases">
        <title>Draft genome sequence of Ginsengibacter sp. BR5-29.</title>
        <authorList>
            <person name="Im W.-T."/>
        </authorList>
    </citation>
    <scope>NUCLEOTIDE SEQUENCE [LARGE SCALE GENOMIC DNA]</scope>
    <source>
        <strain evidence="5 6">BR5-29</strain>
    </source>
</reference>
<evidence type="ECO:0000256" key="1">
    <source>
        <dbReference type="ARBA" id="ARBA00007806"/>
    </source>
</evidence>
<comment type="similarity">
    <text evidence="1 2">Belongs to the glycosyl hydrolase 31 family.</text>
</comment>
<dbReference type="Gene3D" id="2.60.120.380">
    <property type="match status" value="1"/>
</dbReference>
<dbReference type="GO" id="GO:0030246">
    <property type="term" value="F:carbohydrate binding"/>
    <property type="evidence" value="ECO:0007669"/>
    <property type="project" value="InterPro"/>
</dbReference>
<dbReference type="PROSITE" id="PS51820">
    <property type="entry name" value="PA14"/>
    <property type="match status" value="1"/>
</dbReference>
<dbReference type="SUPFAM" id="SSF51445">
    <property type="entry name" value="(Trans)glycosidases"/>
    <property type="match status" value="1"/>
</dbReference>
<dbReference type="InterPro" id="IPR033403">
    <property type="entry name" value="DUF5110"/>
</dbReference>
<dbReference type="InterPro" id="IPR011013">
    <property type="entry name" value="Gal_mutarotase_sf_dom"/>
</dbReference>
<organism evidence="5 6">
    <name type="scientific">Ginsengibacter hankyongi</name>
    <dbReference type="NCBI Taxonomy" id="2607284"/>
    <lineage>
        <taxon>Bacteria</taxon>
        <taxon>Pseudomonadati</taxon>
        <taxon>Bacteroidota</taxon>
        <taxon>Chitinophagia</taxon>
        <taxon>Chitinophagales</taxon>
        <taxon>Chitinophagaceae</taxon>
        <taxon>Ginsengibacter</taxon>
    </lineage>
</organism>
<dbReference type="PANTHER" id="PTHR43863:SF2">
    <property type="entry name" value="MALTASE-GLUCOAMYLASE"/>
    <property type="match status" value="1"/>
</dbReference>
<dbReference type="SUPFAM" id="SSF56988">
    <property type="entry name" value="Anthrax protective antigen"/>
    <property type="match status" value="1"/>
</dbReference>
<dbReference type="InterPro" id="IPR017853">
    <property type="entry name" value="GH"/>
</dbReference>
<dbReference type="SUPFAM" id="SSF51011">
    <property type="entry name" value="Glycosyl hydrolase domain"/>
    <property type="match status" value="1"/>
</dbReference>
<comment type="caution">
    <text evidence="5">The sequence shown here is derived from an EMBL/GenBank/DDBJ whole genome shotgun (WGS) entry which is preliminary data.</text>
</comment>
<dbReference type="RefSeq" id="WP_150415639.1">
    <property type="nucleotide sequence ID" value="NZ_VYQF01000004.1"/>
</dbReference>
<dbReference type="Proteomes" id="UP000326903">
    <property type="component" value="Unassembled WGS sequence"/>
</dbReference>
<dbReference type="InterPro" id="IPR000322">
    <property type="entry name" value="Glyco_hydro_31_TIM"/>
</dbReference>
<feature type="chain" id="PRO_5023884773" evidence="3">
    <location>
        <begin position="23"/>
        <end position="947"/>
    </location>
</feature>
<evidence type="ECO:0000313" key="5">
    <source>
        <dbReference type="EMBL" id="KAA9038079.1"/>
    </source>
</evidence>
<dbReference type="EMBL" id="VYQF01000004">
    <property type="protein sequence ID" value="KAA9038079.1"/>
    <property type="molecule type" value="Genomic_DNA"/>
</dbReference>
<name>A0A5J5IIL0_9BACT</name>
<accession>A0A5J5IIL0</accession>
<dbReference type="Gene3D" id="2.60.40.1180">
    <property type="entry name" value="Golgi alpha-mannosidase II"/>
    <property type="match status" value="2"/>
</dbReference>